<dbReference type="AlphaFoldDB" id="I4C0F4"/>
<dbReference type="EMBL" id="CP003360">
    <property type="protein sequence ID" value="AFM23045.1"/>
    <property type="molecule type" value="Genomic_DNA"/>
</dbReference>
<dbReference type="RefSeq" id="WP_014808204.1">
    <property type="nucleotide sequence ID" value="NC_018025.1"/>
</dbReference>
<evidence type="ECO:0000256" key="1">
    <source>
        <dbReference type="SAM" id="MobiDB-lite"/>
    </source>
</evidence>
<organism evidence="2 3">
    <name type="scientific">Desulfomonile tiedjei (strain ATCC 49306 / DSM 6799 / DCB-1)</name>
    <dbReference type="NCBI Taxonomy" id="706587"/>
    <lineage>
        <taxon>Bacteria</taxon>
        <taxon>Pseudomonadati</taxon>
        <taxon>Thermodesulfobacteriota</taxon>
        <taxon>Desulfomonilia</taxon>
        <taxon>Desulfomonilales</taxon>
        <taxon>Desulfomonilaceae</taxon>
        <taxon>Desulfomonile</taxon>
    </lineage>
</organism>
<evidence type="ECO:0000313" key="2">
    <source>
        <dbReference type="EMBL" id="AFM23045.1"/>
    </source>
</evidence>
<gene>
    <name evidence="2" type="ordered locus">Desti_0305</name>
</gene>
<feature type="region of interest" description="Disordered" evidence="1">
    <location>
        <begin position="27"/>
        <end position="114"/>
    </location>
</feature>
<dbReference type="Proteomes" id="UP000006055">
    <property type="component" value="Chromosome"/>
</dbReference>
<evidence type="ECO:0000313" key="3">
    <source>
        <dbReference type="Proteomes" id="UP000006055"/>
    </source>
</evidence>
<dbReference type="HOGENOM" id="CLU_602352_0_0_7"/>
<keyword evidence="3" id="KW-1185">Reference proteome</keyword>
<sequence length="454" mass="49431">MTEQKYKSPEELGEAVGRKIEELFGGLFSDEKPEATEKAASQQVGSGAALAQAVPMAAPKPTQAVTPPKPAPAPQPEPRIAPAPQPEPVPKSTPAPKPAPATAQPARAAAPATAANQALGKKKILNSFDDTIEQIEVIILNLEWEVSPESVRELFQKFKGLEQIFSSDGPGKSILAMNMRILPRFDRPDSVPHPSLLRFLQDSVTALKALNAAPTRPPNKALVTSITNSYRQIMAAVAQPAQPTVVVDRSNEPKDKRVLVSQMGSAIRSLQEVSQRLSRILGVLRQGGDMSVEEMTRRLGTLEHLLSERVGHLSDLNGELFSGPLESDRPSNSGVLLVIWAGIRMGLPSGFLTALYLLTREQAEAYMDRQSLNLGSRTVRRLPLSRPKNAPRVLPKWLIHFSFGQTDFYVLADQLVGYRLAPPHIDIERQGKVRIGKEFYTLITPSLLGTPSGS</sequence>
<reference evidence="3" key="1">
    <citation type="submission" date="2012-06" db="EMBL/GenBank/DDBJ databases">
        <title>Complete sequence of chromosome of Desulfomonile tiedjei DSM 6799.</title>
        <authorList>
            <person name="Lucas S."/>
            <person name="Copeland A."/>
            <person name="Lapidus A."/>
            <person name="Glavina del Rio T."/>
            <person name="Dalin E."/>
            <person name="Tice H."/>
            <person name="Bruce D."/>
            <person name="Goodwin L."/>
            <person name="Pitluck S."/>
            <person name="Peters L."/>
            <person name="Ovchinnikova G."/>
            <person name="Zeytun A."/>
            <person name="Lu M."/>
            <person name="Kyrpides N."/>
            <person name="Mavromatis K."/>
            <person name="Ivanova N."/>
            <person name="Brettin T."/>
            <person name="Detter J.C."/>
            <person name="Han C."/>
            <person name="Larimer F."/>
            <person name="Land M."/>
            <person name="Hauser L."/>
            <person name="Markowitz V."/>
            <person name="Cheng J.-F."/>
            <person name="Hugenholtz P."/>
            <person name="Woyke T."/>
            <person name="Wu D."/>
            <person name="Spring S."/>
            <person name="Schroeder M."/>
            <person name="Brambilla E."/>
            <person name="Klenk H.-P."/>
            <person name="Eisen J.A."/>
        </authorList>
    </citation>
    <scope>NUCLEOTIDE SEQUENCE [LARGE SCALE GENOMIC DNA]</scope>
    <source>
        <strain evidence="3">ATCC 49306 / DSM 6799 / DCB-1</strain>
    </source>
</reference>
<feature type="compositionally biased region" description="Low complexity" evidence="1">
    <location>
        <begin position="100"/>
        <end position="114"/>
    </location>
</feature>
<dbReference type="STRING" id="706587.Desti_0305"/>
<accession>I4C0F4</accession>
<protein>
    <submittedName>
        <fullName evidence="2">Uncharacterized protein</fullName>
    </submittedName>
</protein>
<dbReference type="KEGG" id="dti:Desti_0305"/>
<feature type="compositionally biased region" description="Pro residues" evidence="1">
    <location>
        <begin position="67"/>
        <end position="99"/>
    </location>
</feature>
<proteinExistence type="predicted"/>
<name>I4C0F4_DESTA</name>
<feature type="compositionally biased region" description="Low complexity" evidence="1">
    <location>
        <begin position="48"/>
        <end position="66"/>
    </location>
</feature>